<reference evidence="10" key="1">
    <citation type="submission" date="2021-06" db="EMBL/GenBank/DDBJ databases">
        <authorList>
            <consortium name="Wellcome Sanger Institute Data Sharing"/>
        </authorList>
    </citation>
    <scope>NUCLEOTIDE SEQUENCE [LARGE SCALE GENOMIC DNA]</scope>
</reference>
<organism evidence="10 11">
    <name type="scientific">Erpetoichthys calabaricus</name>
    <name type="common">Rope fish</name>
    <name type="synonym">Calamoichthys calabaricus</name>
    <dbReference type="NCBI Taxonomy" id="27687"/>
    <lineage>
        <taxon>Eukaryota</taxon>
        <taxon>Metazoa</taxon>
        <taxon>Chordata</taxon>
        <taxon>Craniata</taxon>
        <taxon>Vertebrata</taxon>
        <taxon>Euteleostomi</taxon>
        <taxon>Actinopterygii</taxon>
        <taxon>Polypteriformes</taxon>
        <taxon>Polypteridae</taxon>
        <taxon>Erpetoichthys</taxon>
    </lineage>
</organism>
<evidence type="ECO:0000256" key="3">
    <source>
        <dbReference type="ARBA" id="ARBA00018767"/>
    </source>
</evidence>
<keyword evidence="7" id="KW-0393">Immunoglobulin domain</keyword>
<feature type="domain" description="Ig-like" evidence="9">
    <location>
        <begin position="24"/>
        <end position="104"/>
    </location>
</feature>
<evidence type="ECO:0000256" key="1">
    <source>
        <dbReference type="ARBA" id="ARBA00004613"/>
    </source>
</evidence>
<protein>
    <recommendedName>
        <fullName evidence="3">Beta-2-microglobulin</fullName>
    </recommendedName>
</protein>
<feature type="chain" id="PRO_5034547966" description="Beta-2-microglobulin" evidence="8">
    <location>
        <begin position="20"/>
        <end position="118"/>
    </location>
</feature>
<evidence type="ECO:0000256" key="4">
    <source>
        <dbReference type="ARBA" id="ARBA00022451"/>
    </source>
</evidence>
<keyword evidence="6" id="KW-0391">Immunity</keyword>
<evidence type="ECO:0000256" key="8">
    <source>
        <dbReference type="SAM" id="SignalP"/>
    </source>
</evidence>
<dbReference type="Pfam" id="PF07654">
    <property type="entry name" value="C1-set"/>
    <property type="match status" value="1"/>
</dbReference>
<dbReference type="PANTHER" id="PTHR19944:SF62">
    <property type="entry name" value="BETA-2-MICROGLOBULIN"/>
    <property type="match status" value="1"/>
</dbReference>
<dbReference type="Gene3D" id="2.60.40.10">
    <property type="entry name" value="Immunoglobulins"/>
    <property type="match status" value="1"/>
</dbReference>
<gene>
    <name evidence="10" type="primary">LOC114661788</name>
</gene>
<evidence type="ECO:0000313" key="11">
    <source>
        <dbReference type="Proteomes" id="UP000694620"/>
    </source>
</evidence>
<dbReference type="InterPro" id="IPR007110">
    <property type="entry name" value="Ig-like_dom"/>
</dbReference>
<name>A0A8C4SJN3_ERPCA</name>
<dbReference type="PANTHER" id="PTHR19944">
    <property type="entry name" value="MHC CLASS II-RELATED"/>
    <property type="match status" value="1"/>
</dbReference>
<accession>A0A8C4SJN3</accession>
<dbReference type="AlphaFoldDB" id="A0A8C4SJN3"/>
<dbReference type="RefSeq" id="XP_028670821.1">
    <property type="nucleotide sequence ID" value="XM_028814988.2"/>
</dbReference>
<comment type="similarity">
    <text evidence="2">Belongs to the beta-2-microglobulin family.</text>
</comment>
<proteinExistence type="inferred from homology"/>
<comment type="subcellular location">
    <subcellularLocation>
        <location evidence="1">Secreted</location>
    </subcellularLocation>
</comment>
<dbReference type="InterPro" id="IPR003597">
    <property type="entry name" value="Ig_C1-set"/>
</dbReference>
<dbReference type="GO" id="GO:0002474">
    <property type="term" value="P:antigen processing and presentation of peptide antigen via MHC class I"/>
    <property type="evidence" value="ECO:0007669"/>
    <property type="project" value="UniProtKB-KW"/>
</dbReference>
<dbReference type="Proteomes" id="UP000694620">
    <property type="component" value="Chromosome 12"/>
</dbReference>
<dbReference type="GO" id="GO:0042612">
    <property type="term" value="C:MHC class I protein complex"/>
    <property type="evidence" value="ECO:0007669"/>
    <property type="project" value="UniProtKB-KW"/>
</dbReference>
<evidence type="ECO:0000259" key="9">
    <source>
        <dbReference type="PROSITE" id="PS50835"/>
    </source>
</evidence>
<reference evidence="10" key="3">
    <citation type="submission" date="2025-09" db="UniProtKB">
        <authorList>
            <consortium name="Ensembl"/>
        </authorList>
    </citation>
    <scope>IDENTIFICATION</scope>
</reference>
<keyword evidence="11" id="KW-1185">Reference proteome</keyword>
<dbReference type="PROSITE" id="PS50835">
    <property type="entry name" value="IG_LIKE"/>
    <property type="match status" value="1"/>
</dbReference>
<evidence type="ECO:0000256" key="2">
    <source>
        <dbReference type="ARBA" id="ARBA00009564"/>
    </source>
</evidence>
<keyword evidence="8" id="KW-0732">Signal</keyword>
<dbReference type="OrthoDB" id="9949628at2759"/>
<keyword evidence="5" id="KW-0964">Secreted</keyword>
<evidence type="ECO:0000313" key="10">
    <source>
        <dbReference type="Ensembl" id="ENSECRP00000017762.1"/>
    </source>
</evidence>
<sequence>MNFLVAFVVLGVVCCSVSAKESKPKVQIYTRNPGVYGQENVLICYVSDFHPPNVKVQLYKNDVKIPGTKTSDLAFKRTWDFFLMQTVPFTPQKGDIYSCAVDHSTLTGPSMYTWEPDM</sequence>
<evidence type="ECO:0000256" key="6">
    <source>
        <dbReference type="ARBA" id="ARBA00022859"/>
    </source>
</evidence>
<dbReference type="GeneTree" id="ENSGT00940000165013"/>
<dbReference type="InterPro" id="IPR036179">
    <property type="entry name" value="Ig-like_dom_sf"/>
</dbReference>
<evidence type="ECO:0000256" key="7">
    <source>
        <dbReference type="ARBA" id="ARBA00023319"/>
    </source>
</evidence>
<dbReference type="InterPro" id="IPR013783">
    <property type="entry name" value="Ig-like_fold"/>
</dbReference>
<keyword evidence="4" id="KW-0490">MHC I</keyword>
<dbReference type="Ensembl" id="ENSECRT00000018111.1">
    <property type="protein sequence ID" value="ENSECRP00000017762.1"/>
    <property type="gene ID" value="ENSECRG00000011865.1"/>
</dbReference>
<reference evidence="10" key="2">
    <citation type="submission" date="2025-08" db="UniProtKB">
        <authorList>
            <consortium name="Ensembl"/>
        </authorList>
    </citation>
    <scope>IDENTIFICATION</scope>
</reference>
<dbReference type="SUPFAM" id="SSF48726">
    <property type="entry name" value="Immunoglobulin"/>
    <property type="match status" value="1"/>
</dbReference>
<dbReference type="InterPro" id="IPR050160">
    <property type="entry name" value="MHC/Immunoglobulin"/>
</dbReference>
<feature type="signal peptide" evidence="8">
    <location>
        <begin position="1"/>
        <end position="19"/>
    </location>
</feature>
<evidence type="ECO:0000256" key="5">
    <source>
        <dbReference type="ARBA" id="ARBA00022525"/>
    </source>
</evidence>
<dbReference type="GeneID" id="114661788"/>
<dbReference type="SMART" id="SM00407">
    <property type="entry name" value="IGc1"/>
    <property type="match status" value="1"/>
</dbReference>
<dbReference type="GO" id="GO:0005576">
    <property type="term" value="C:extracellular region"/>
    <property type="evidence" value="ECO:0007669"/>
    <property type="project" value="UniProtKB-SubCell"/>
</dbReference>